<dbReference type="InterPro" id="IPR040256">
    <property type="entry name" value="At4g02000-like"/>
</dbReference>
<keyword evidence="3" id="KW-1185">Reference proteome</keyword>
<feature type="region of interest" description="Disordered" evidence="1">
    <location>
        <begin position="171"/>
        <end position="196"/>
    </location>
</feature>
<feature type="compositionally biased region" description="Basic and acidic residues" evidence="1">
    <location>
        <begin position="119"/>
        <end position="131"/>
    </location>
</feature>
<comment type="caution">
    <text evidence="2">The sequence shown here is derived from an EMBL/GenBank/DDBJ whole genome shotgun (WGS) entry which is preliminary data.</text>
</comment>
<reference evidence="2 3" key="1">
    <citation type="submission" date="2020-09" db="EMBL/GenBank/DDBJ databases">
        <title>De no assembly of potato wild relative species, Solanum commersonii.</title>
        <authorList>
            <person name="Cho K."/>
        </authorList>
    </citation>
    <scope>NUCLEOTIDE SEQUENCE [LARGE SCALE GENOMIC DNA]</scope>
    <source>
        <strain evidence="2">LZ3.2</strain>
        <tissue evidence="2">Leaf</tissue>
    </source>
</reference>
<sequence length="287" mass="32906">MRTLKWDPLFDPEEETTTAIAWISFPSLPPNFFGKETIISMVAAVGRPLQVDMATQNKTRSSCARVKVEVGLLGECLKRINIGMRKNTGEVIKKMGHNEKECYVLHPKLFTQMEQAEEGEKLQVNKEDKAASGRRIGNRRGYHNQRRKPEQVWTQRVQERKRVEVDTKNQFGALEDTISGQEDNNEVERVDKQETHIRKEVEDKVEGRGAETVKIRCHRENNDKSSEQNTNITANEELVQQESARNSGRVVEKILTKEKAVVSIGEQAVDFFNSNIDQQMPEELQDK</sequence>
<evidence type="ECO:0000256" key="1">
    <source>
        <dbReference type="SAM" id="MobiDB-lite"/>
    </source>
</evidence>
<protein>
    <recommendedName>
        <fullName evidence="4">DUF4283 domain-containing protein</fullName>
    </recommendedName>
</protein>
<dbReference type="OrthoDB" id="1304206at2759"/>
<dbReference type="AlphaFoldDB" id="A0A9J5WY03"/>
<evidence type="ECO:0000313" key="3">
    <source>
        <dbReference type="Proteomes" id="UP000824120"/>
    </source>
</evidence>
<name>A0A9J5WY03_SOLCO</name>
<evidence type="ECO:0008006" key="4">
    <source>
        <dbReference type="Google" id="ProtNLM"/>
    </source>
</evidence>
<evidence type="ECO:0000313" key="2">
    <source>
        <dbReference type="EMBL" id="KAG5580239.1"/>
    </source>
</evidence>
<dbReference type="EMBL" id="JACXVP010000010">
    <property type="protein sequence ID" value="KAG5580239.1"/>
    <property type="molecule type" value="Genomic_DNA"/>
</dbReference>
<proteinExistence type="predicted"/>
<dbReference type="PANTHER" id="PTHR31286">
    <property type="entry name" value="GLYCINE-RICH CELL WALL STRUCTURAL PROTEIN 1.8-LIKE"/>
    <property type="match status" value="1"/>
</dbReference>
<gene>
    <name evidence="2" type="ORF">H5410_050866</name>
</gene>
<accession>A0A9J5WY03</accession>
<dbReference type="PANTHER" id="PTHR31286:SF179">
    <property type="entry name" value="RNASE H TYPE-1 DOMAIN-CONTAINING PROTEIN"/>
    <property type="match status" value="1"/>
</dbReference>
<feature type="compositionally biased region" description="Basic residues" evidence="1">
    <location>
        <begin position="136"/>
        <end position="146"/>
    </location>
</feature>
<organism evidence="2 3">
    <name type="scientific">Solanum commersonii</name>
    <name type="common">Commerson's wild potato</name>
    <name type="synonym">Commerson's nightshade</name>
    <dbReference type="NCBI Taxonomy" id="4109"/>
    <lineage>
        <taxon>Eukaryota</taxon>
        <taxon>Viridiplantae</taxon>
        <taxon>Streptophyta</taxon>
        <taxon>Embryophyta</taxon>
        <taxon>Tracheophyta</taxon>
        <taxon>Spermatophyta</taxon>
        <taxon>Magnoliopsida</taxon>
        <taxon>eudicotyledons</taxon>
        <taxon>Gunneridae</taxon>
        <taxon>Pentapetalae</taxon>
        <taxon>asterids</taxon>
        <taxon>lamiids</taxon>
        <taxon>Solanales</taxon>
        <taxon>Solanaceae</taxon>
        <taxon>Solanoideae</taxon>
        <taxon>Solaneae</taxon>
        <taxon>Solanum</taxon>
    </lineage>
</organism>
<dbReference type="Proteomes" id="UP000824120">
    <property type="component" value="Chromosome 10"/>
</dbReference>
<feature type="region of interest" description="Disordered" evidence="1">
    <location>
        <begin position="119"/>
        <end position="159"/>
    </location>
</feature>
<feature type="compositionally biased region" description="Basic and acidic residues" evidence="1">
    <location>
        <begin position="186"/>
        <end position="196"/>
    </location>
</feature>